<protein>
    <recommendedName>
        <fullName evidence="2">SHOCT domain-containing protein</fullName>
    </recommendedName>
</protein>
<evidence type="ECO:0000259" key="2">
    <source>
        <dbReference type="Pfam" id="PF09851"/>
    </source>
</evidence>
<keyword evidence="1" id="KW-1133">Transmembrane helix</keyword>
<feature type="domain" description="SHOCT" evidence="2">
    <location>
        <begin position="50"/>
        <end position="73"/>
    </location>
</feature>
<dbReference type="EMBL" id="UOFF01000421">
    <property type="protein sequence ID" value="VAW57567.1"/>
    <property type="molecule type" value="Genomic_DNA"/>
</dbReference>
<dbReference type="InterPro" id="IPR018649">
    <property type="entry name" value="SHOCT"/>
</dbReference>
<name>A0A3B0X3V4_9ZZZZ</name>
<keyword evidence="1" id="KW-0472">Membrane</keyword>
<proteinExistence type="predicted"/>
<evidence type="ECO:0000313" key="3">
    <source>
        <dbReference type="EMBL" id="VAW57567.1"/>
    </source>
</evidence>
<evidence type="ECO:0000256" key="1">
    <source>
        <dbReference type="SAM" id="Phobius"/>
    </source>
</evidence>
<reference evidence="3" key="1">
    <citation type="submission" date="2018-06" db="EMBL/GenBank/DDBJ databases">
        <authorList>
            <person name="Zhirakovskaya E."/>
        </authorList>
    </citation>
    <scope>NUCLEOTIDE SEQUENCE</scope>
</reference>
<dbReference type="Pfam" id="PF09851">
    <property type="entry name" value="SHOCT"/>
    <property type="match status" value="1"/>
</dbReference>
<dbReference type="AlphaFoldDB" id="A0A3B0X3V4"/>
<organism evidence="3">
    <name type="scientific">hydrothermal vent metagenome</name>
    <dbReference type="NCBI Taxonomy" id="652676"/>
    <lineage>
        <taxon>unclassified sequences</taxon>
        <taxon>metagenomes</taxon>
        <taxon>ecological metagenomes</taxon>
    </lineage>
</organism>
<keyword evidence="1" id="KW-0812">Transmembrane</keyword>
<accession>A0A3B0X3V4</accession>
<gene>
    <name evidence="3" type="ORF">MNBD_GAMMA07-720</name>
</gene>
<feature type="transmembrane region" description="Helical" evidence="1">
    <location>
        <begin position="6"/>
        <end position="30"/>
    </location>
</feature>
<sequence>MFEHNGMMFFGGGLMWIFWIVLIVGIIFIVKKLSTTDKKSKYQDIKKPFEILKERYARGEIDKSEFEQKRNDLKS</sequence>